<protein>
    <recommendedName>
        <fullName evidence="6">mitogen-activated protein kinase kinase</fullName>
        <ecNumber evidence="6">2.7.12.2</ecNumber>
    </recommendedName>
</protein>
<gene>
    <name evidence="14" type="ORF">AA0119_g5143</name>
</gene>
<dbReference type="Proteomes" id="UP000293195">
    <property type="component" value="Unassembled WGS sequence"/>
</dbReference>
<keyword evidence="1" id="KW-0808">Transferase</keyword>
<comment type="catalytic activity">
    <reaction evidence="8">
        <text>L-threonyl-[protein] + ATP = O-phospho-L-threonyl-[protein] + ADP + H(+)</text>
        <dbReference type="Rhea" id="RHEA:46608"/>
        <dbReference type="Rhea" id="RHEA-COMP:11060"/>
        <dbReference type="Rhea" id="RHEA-COMP:11605"/>
        <dbReference type="ChEBI" id="CHEBI:15378"/>
        <dbReference type="ChEBI" id="CHEBI:30013"/>
        <dbReference type="ChEBI" id="CHEBI:30616"/>
        <dbReference type="ChEBI" id="CHEBI:61977"/>
        <dbReference type="ChEBI" id="CHEBI:456216"/>
        <dbReference type="EC" id="2.7.12.2"/>
    </reaction>
</comment>
<dbReference type="PROSITE" id="PS50011">
    <property type="entry name" value="PROTEIN_KINASE_DOM"/>
    <property type="match status" value="1"/>
</dbReference>
<dbReference type="Gene3D" id="3.30.200.20">
    <property type="entry name" value="Phosphorylase Kinase, domain 1"/>
    <property type="match status" value="1"/>
</dbReference>
<name>A0ABY0GD22_9PLEO</name>
<evidence type="ECO:0000256" key="8">
    <source>
        <dbReference type="ARBA" id="ARBA00049299"/>
    </source>
</evidence>
<evidence type="ECO:0000256" key="11">
    <source>
        <dbReference type="RuleBase" id="RU000304"/>
    </source>
</evidence>
<keyword evidence="11" id="KW-0723">Serine/threonine-protein kinase</keyword>
<keyword evidence="3" id="KW-0418">Kinase</keyword>
<dbReference type="PROSITE" id="PS00107">
    <property type="entry name" value="PROTEIN_KINASE_ATP"/>
    <property type="match status" value="1"/>
</dbReference>
<feature type="compositionally biased region" description="Basic and acidic residues" evidence="12">
    <location>
        <begin position="46"/>
        <end position="59"/>
    </location>
</feature>
<evidence type="ECO:0000256" key="5">
    <source>
        <dbReference type="ARBA" id="ARBA00038035"/>
    </source>
</evidence>
<comment type="similarity">
    <text evidence="5">Belongs to the protein kinase superfamily. STE Ser/Thr protein kinase family. MAP kinase kinase subfamily.</text>
</comment>
<evidence type="ECO:0000256" key="7">
    <source>
        <dbReference type="ARBA" id="ARBA00049014"/>
    </source>
</evidence>
<keyword evidence="15" id="KW-1185">Reference proteome</keyword>
<dbReference type="SUPFAM" id="SSF56112">
    <property type="entry name" value="Protein kinase-like (PK-like)"/>
    <property type="match status" value="1"/>
</dbReference>
<feature type="region of interest" description="Disordered" evidence="12">
    <location>
        <begin position="35"/>
        <end position="101"/>
    </location>
</feature>
<accession>A0ABY0GD22</accession>
<dbReference type="PANTHER" id="PTHR48013:SF9">
    <property type="entry name" value="DUAL SPECIFICITY MITOGEN-ACTIVATED PROTEIN KINASE KINASE 5"/>
    <property type="match status" value="1"/>
</dbReference>
<comment type="caution">
    <text evidence="14">The sequence shown here is derived from an EMBL/GenBank/DDBJ whole genome shotgun (WGS) entry which is preliminary data.</text>
</comment>
<feature type="domain" description="Protein kinase" evidence="13">
    <location>
        <begin position="104"/>
        <end position="397"/>
    </location>
</feature>
<dbReference type="Pfam" id="PF00069">
    <property type="entry name" value="Pkinase"/>
    <property type="match status" value="1"/>
</dbReference>
<dbReference type="EC" id="2.7.12.2" evidence="6"/>
<comment type="catalytic activity">
    <reaction evidence="7">
        <text>L-seryl-[protein] + ATP = O-phospho-L-seryl-[protein] + ADP + H(+)</text>
        <dbReference type="Rhea" id="RHEA:17989"/>
        <dbReference type="Rhea" id="RHEA-COMP:9863"/>
        <dbReference type="Rhea" id="RHEA-COMP:11604"/>
        <dbReference type="ChEBI" id="CHEBI:15378"/>
        <dbReference type="ChEBI" id="CHEBI:29999"/>
        <dbReference type="ChEBI" id="CHEBI:30616"/>
        <dbReference type="ChEBI" id="CHEBI:83421"/>
        <dbReference type="ChEBI" id="CHEBI:456216"/>
        <dbReference type="EC" id="2.7.12.2"/>
    </reaction>
</comment>
<keyword evidence="4 10" id="KW-0067">ATP-binding</keyword>
<dbReference type="InterPro" id="IPR000719">
    <property type="entry name" value="Prot_kinase_dom"/>
</dbReference>
<evidence type="ECO:0000256" key="6">
    <source>
        <dbReference type="ARBA" id="ARBA00038999"/>
    </source>
</evidence>
<evidence type="ECO:0000256" key="12">
    <source>
        <dbReference type="SAM" id="MobiDB-lite"/>
    </source>
</evidence>
<dbReference type="SMART" id="SM00220">
    <property type="entry name" value="S_TKc"/>
    <property type="match status" value="1"/>
</dbReference>
<keyword evidence="2 10" id="KW-0547">Nucleotide-binding</keyword>
<dbReference type="EMBL" id="PDXF01000014">
    <property type="protein sequence ID" value="RYO03126.1"/>
    <property type="molecule type" value="Genomic_DNA"/>
</dbReference>
<dbReference type="Gene3D" id="1.10.510.10">
    <property type="entry name" value="Transferase(Phosphotransferase) domain 1"/>
    <property type="match status" value="1"/>
</dbReference>
<feature type="compositionally biased region" description="Polar residues" evidence="12">
    <location>
        <begin position="76"/>
        <end position="89"/>
    </location>
</feature>
<evidence type="ECO:0000256" key="1">
    <source>
        <dbReference type="ARBA" id="ARBA00022679"/>
    </source>
</evidence>
<dbReference type="InterPro" id="IPR017441">
    <property type="entry name" value="Protein_kinase_ATP_BS"/>
</dbReference>
<sequence>MWATATVDRHSFDPYGEDFSSGSMYSGVHRNFLAPPTITNSSGGSIEREQDAPEERDRSNTGNPPEGETLLHLDPATSQPTLTNGGNQPEHTEKDDQRSNAPQYQHVRMLGHGGSASVEMVRDLDTGSVYARKITRVYSRNVQEAKRKLLNEVEIMRRLAAHHHVVQVHATYIERRELTIILDPVADGGDLAGFLQNYRDQGFSWHKGYTNDENLVQNNILRKAPYCLASALAFIHKQTIRHKDIKPQNILIHRGHVMYTDFGSSYDFGDAGRSTTTGYPQGMTRRYCAPEVIECGSRNSKSDVFSLGCVFVEIYLALANDAEHDQMYEGPYHEVVQSDPDGLLLPDIYAPPHYCAQRRLRISTLFRATIPKMMLRDPNSRFSACAIANLILTDENFNRRCDLCLECCKSSTSVDSNKFLRLLPTTI</sequence>
<reference evidence="15" key="1">
    <citation type="journal article" date="2019" name="bioRxiv">
        <title>Genomics, evolutionary history and diagnostics of the Alternaria alternata species group including apple and Asian pear pathotypes.</title>
        <authorList>
            <person name="Armitage A.D."/>
            <person name="Cockerton H.M."/>
            <person name="Sreenivasaprasad S."/>
            <person name="Woodhall J.W."/>
            <person name="Lane C.R."/>
            <person name="Harrison R.J."/>
            <person name="Clarkson J.P."/>
        </authorList>
    </citation>
    <scope>NUCLEOTIDE SEQUENCE [LARGE SCALE GENOMIC DNA]</scope>
    <source>
        <strain evidence="15">FERA 635</strain>
    </source>
</reference>
<dbReference type="CDD" id="cd00180">
    <property type="entry name" value="PKc"/>
    <property type="match status" value="1"/>
</dbReference>
<organism evidence="14 15">
    <name type="scientific">Alternaria tenuissima</name>
    <dbReference type="NCBI Taxonomy" id="119927"/>
    <lineage>
        <taxon>Eukaryota</taxon>
        <taxon>Fungi</taxon>
        <taxon>Dikarya</taxon>
        <taxon>Ascomycota</taxon>
        <taxon>Pezizomycotina</taxon>
        <taxon>Dothideomycetes</taxon>
        <taxon>Pleosporomycetidae</taxon>
        <taxon>Pleosporales</taxon>
        <taxon>Pleosporineae</taxon>
        <taxon>Pleosporaceae</taxon>
        <taxon>Alternaria</taxon>
        <taxon>Alternaria sect. Alternaria</taxon>
        <taxon>Alternaria alternata complex</taxon>
    </lineage>
</organism>
<evidence type="ECO:0000313" key="15">
    <source>
        <dbReference type="Proteomes" id="UP000293195"/>
    </source>
</evidence>
<comment type="catalytic activity">
    <reaction evidence="9">
        <text>L-tyrosyl-[protein] + ATP = O-phospho-L-tyrosyl-[protein] + ADP + H(+)</text>
        <dbReference type="Rhea" id="RHEA:10596"/>
        <dbReference type="Rhea" id="RHEA-COMP:10136"/>
        <dbReference type="Rhea" id="RHEA-COMP:20101"/>
        <dbReference type="ChEBI" id="CHEBI:15378"/>
        <dbReference type="ChEBI" id="CHEBI:30616"/>
        <dbReference type="ChEBI" id="CHEBI:46858"/>
        <dbReference type="ChEBI" id="CHEBI:61978"/>
        <dbReference type="ChEBI" id="CHEBI:456216"/>
        <dbReference type="EC" id="2.7.12.2"/>
    </reaction>
</comment>
<evidence type="ECO:0000256" key="3">
    <source>
        <dbReference type="ARBA" id="ARBA00022777"/>
    </source>
</evidence>
<dbReference type="InterPro" id="IPR008271">
    <property type="entry name" value="Ser/Thr_kinase_AS"/>
</dbReference>
<evidence type="ECO:0000256" key="10">
    <source>
        <dbReference type="PROSITE-ProRule" id="PRU10141"/>
    </source>
</evidence>
<evidence type="ECO:0000256" key="2">
    <source>
        <dbReference type="ARBA" id="ARBA00022741"/>
    </source>
</evidence>
<evidence type="ECO:0000256" key="4">
    <source>
        <dbReference type="ARBA" id="ARBA00022840"/>
    </source>
</evidence>
<evidence type="ECO:0000259" key="13">
    <source>
        <dbReference type="PROSITE" id="PS50011"/>
    </source>
</evidence>
<evidence type="ECO:0000313" key="14">
    <source>
        <dbReference type="EMBL" id="RYO03126.1"/>
    </source>
</evidence>
<dbReference type="PROSITE" id="PS00108">
    <property type="entry name" value="PROTEIN_KINASE_ST"/>
    <property type="match status" value="1"/>
</dbReference>
<dbReference type="PANTHER" id="PTHR48013">
    <property type="entry name" value="DUAL SPECIFICITY MITOGEN-ACTIVATED PROTEIN KINASE KINASE 5-RELATED"/>
    <property type="match status" value="1"/>
</dbReference>
<feature type="binding site" evidence="10">
    <location>
        <position position="133"/>
    </location>
    <ligand>
        <name>ATP</name>
        <dbReference type="ChEBI" id="CHEBI:30616"/>
    </ligand>
</feature>
<dbReference type="InterPro" id="IPR011009">
    <property type="entry name" value="Kinase-like_dom_sf"/>
</dbReference>
<proteinExistence type="inferred from homology"/>
<evidence type="ECO:0000256" key="9">
    <source>
        <dbReference type="ARBA" id="ARBA00051693"/>
    </source>
</evidence>